<proteinExistence type="predicted"/>
<accession>A0A016W972</accession>
<feature type="region of interest" description="Disordered" evidence="1">
    <location>
        <begin position="1"/>
        <end position="20"/>
    </location>
</feature>
<reference evidence="3" key="1">
    <citation type="journal article" date="2015" name="Nat. Genet.">
        <title>The genome and transcriptome of the zoonotic hookworm Ancylostoma ceylanicum identify infection-specific gene families.</title>
        <authorList>
            <person name="Schwarz E.M."/>
            <person name="Hu Y."/>
            <person name="Antoshechkin I."/>
            <person name="Miller M.M."/>
            <person name="Sternberg P.W."/>
            <person name="Aroian R.V."/>
        </authorList>
    </citation>
    <scope>NUCLEOTIDE SEQUENCE</scope>
    <source>
        <strain evidence="3">HY135</strain>
    </source>
</reference>
<dbReference type="AlphaFoldDB" id="A0A016W972"/>
<protein>
    <submittedName>
        <fullName evidence="2">Uncharacterized protein</fullName>
    </submittedName>
</protein>
<gene>
    <name evidence="2" type="primary">Acey_s0971.g3252</name>
    <name evidence="2" type="ORF">Y032_0971g3252</name>
</gene>
<evidence type="ECO:0000313" key="3">
    <source>
        <dbReference type="Proteomes" id="UP000024635"/>
    </source>
</evidence>
<dbReference type="EMBL" id="JARK01000571">
    <property type="protein sequence ID" value="EYC35842.1"/>
    <property type="molecule type" value="Genomic_DNA"/>
</dbReference>
<organism evidence="2 3">
    <name type="scientific">Ancylostoma ceylanicum</name>
    <dbReference type="NCBI Taxonomy" id="53326"/>
    <lineage>
        <taxon>Eukaryota</taxon>
        <taxon>Metazoa</taxon>
        <taxon>Ecdysozoa</taxon>
        <taxon>Nematoda</taxon>
        <taxon>Chromadorea</taxon>
        <taxon>Rhabditida</taxon>
        <taxon>Rhabditina</taxon>
        <taxon>Rhabditomorpha</taxon>
        <taxon>Strongyloidea</taxon>
        <taxon>Ancylostomatidae</taxon>
        <taxon>Ancylostomatinae</taxon>
        <taxon>Ancylostoma</taxon>
    </lineage>
</organism>
<name>A0A016W972_9BILA</name>
<evidence type="ECO:0000313" key="2">
    <source>
        <dbReference type="EMBL" id="EYC35842.1"/>
    </source>
</evidence>
<comment type="caution">
    <text evidence="2">The sequence shown here is derived from an EMBL/GenBank/DDBJ whole genome shotgun (WGS) entry which is preliminary data.</text>
</comment>
<dbReference type="Proteomes" id="UP000024635">
    <property type="component" value="Unassembled WGS sequence"/>
</dbReference>
<sequence length="114" mass="12461">MPCSDTAPKKPVAAPEKKATGDFIRVGPTHTQRITSLNKSRQPTNVIIMIIYMMMMINSVDVKIIRVPRRETGATRVIGFAPLVSSVAAAQFFTCSCYTNEELLVPDAPPKPGK</sequence>
<evidence type="ECO:0000256" key="1">
    <source>
        <dbReference type="SAM" id="MobiDB-lite"/>
    </source>
</evidence>
<keyword evidence="3" id="KW-1185">Reference proteome</keyword>